<feature type="chain" id="PRO_5038472904" description="Aminopeptidase N" evidence="14">
    <location>
        <begin position="25"/>
        <end position="526"/>
    </location>
</feature>
<comment type="similarity">
    <text evidence="3">Belongs to the peptidase M1 family.</text>
</comment>
<keyword evidence="17" id="KW-1185">Reference proteome</keyword>
<dbReference type="PANTHER" id="PTHR11533:SF297">
    <property type="entry name" value="AMINOPEPTIDASE N"/>
    <property type="match status" value="1"/>
</dbReference>
<evidence type="ECO:0000256" key="11">
    <source>
        <dbReference type="ARBA" id="ARBA00029811"/>
    </source>
</evidence>
<dbReference type="InterPro" id="IPR050344">
    <property type="entry name" value="Peptidase_M1_aminopeptidases"/>
</dbReference>
<dbReference type="GO" id="GO:0016285">
    <property type="term" value="F:alanyl aminopeptidase activity"/>
    <property type="evidence" value="ECO:0007669"/>
    <property type="project" value="UniProtKB-EC"/>
</dbReference>
<name>A0A938YF22_9ACTN</name>
<evidence type="ECO:0000256" key="9">
    <source>
        <dbReference type="ARBA" id="ARBA00022833"/>
    </source>
</evidence>
<keyword evidence="9" id="KW-0862">Zinc</keyword>
<keyword evidence="8" id="KW-0378">Hydrolase</keyword>
<feature type="region of interest" description="Disordered" evidence="13">
    <location>
        <begin position="27"/>
        <end position="87"/>
    </location>
</feature>
<feature type="signal peptide" evidence="14">
    <location>
        <begin position="1"/>
        <end position="24"/>
    </location>
</feature>
<evidence type="ECO:0000256" key="3">
    <source>
        <dbReference type="ARBA" id="ARBA00010136"/>
    </source>
</evidence>
<feature type="compositionally biased region" description="Low complexity" evidence="13">
    <location>
        <begin position="36"/>
        <end position="59"/>
    </location>
</feature>
<dbReference type="PRINTS" id="PR00756">
    <property type="entry name" value="ALADIPTASE"/>
</dbReference>
<evidence type="ECO:0000259" key="15">
    <source>
        <dbReference type="Pfam" id="PF01433"/>
    </source>
</evidence>
<reference evidence="16" key="1">
    <citation type="submission" date="2021-01" db="EMBL/GenBank/DDBJ databases">
        <title>YIM 132084 draft genome.</title>
        <authorList>
            <person name="An D."/>
        </authorList>
    </citation>
    <scope>NUCLEOTIDE SEQUENCE</scope>
    <source>
        <strain evidence="16">YIM 132084</strain>
    </source>
</reference>
<dbReference type="RefSeq" id="WP_205262483.1">
    <property type="nucleotide sequence ID" value="NZ_JAERWK010000029.1"/>
</dbReference>
<comment type="caution">
    <text evidence="16">The sequence shown here is derived from an EMBL/GenBank/DDBJ whole genome shotgun (WGS) entry which is preliminary data.</text>
</comment>
<organism evidence="16 17">
    <name type="scientific">Nakamurella leprariae</name>
    <dbReference type="NCBI Taxonomy" id="2803911"/>
    <lineage>
        <taxon>Bacteria</taxon>
        <taxon>Bacillati</taxon>
        <taxon>Actinomycetota</taxon>
        <taxon>Actinomycetes</taxon>
        <taxon>Nakamurellales</taxon>
        <taxon>Nakamurellaceae</taxon>
        <taxon>Nakamurella</taxon>
    </lineage>
</organism>
<dbReference type="PROSITE" id="PS51257">
    <property type="entry name" value="PROKAR_LIPOPROTEIN"/>
    <property type="match status" value="1"/>
</dbReference>
<evidence type="ECO:0000256" key="8">
    <source>
        <dbReference type="ARBA" id="ARBA00022801"/>
    </source>
</evidence>
<keyword evidence="7" id="KW-0479">Metal-binding</keyword>
<comment type="cofactor">
    <cofactor evidence="2">
        <name>Zn(2+)</name>
        <dbReference type="ChEBI" id="CHEBI:29105"/>
    </cofactor>
</comment>
<dbReference type="GO" id="GO:0008270">
    <property type="term" value="F:zinc ion binding"/>
    <property type="evidence" value="ECO:0007669"/>
    <property type="project" value="InterPro"/>
</dbReference>
<evidence type="ECO:0000256" key="10">
    <source>
        <dbReference type="ARBA" id="ARBA00023049"/>
    </source>
</evidence>
<dbReference type="InterPro" id="IPR014782">
    <property type="entry name" value="Peptidase_M1_dom"/>
</dbReference>
<accession>A0A938YF22</accession>
<dbReference type="SUPFAM" id="SSF63737">
    <property type="entry name" value="Leukotriene A4 hydrolase N-terminal domain"/>
    <property type="match status" value="1"/>
</dbReference>
<dbReference type="Pfam" id="PF01433">
    <property type="entry name" value="Peptidase_M1"/>
    <property type="match status" value="1"/>
</dbReference>
<evidence type="ECO:0000256" key="5">
    <source>
        <dbReference type="ARBA" id="ARBA00015611"/>
    </source>
</evidence>
<dbReference type="SUPFAM" id="SSF55486">
    <property type="entry name" value="Metalloproteases ('zincins'), catalytic domain"/>
    <property type="match status" value="1"/>
</dbReference>
<dbReference type="Gene3D" id="1.10.390.10">
    <property type="entry name" value="Neutral Protease Domain 2"/>
    <property type="match status" value="1"/>
</dbReference>
<sequence length="526" mass="56135">MSDAGRPRRVALAVLTVATVLATAACSGSVPGAGRPATHGPTSPAPASTSTPTITTPTSEPGPSPSDSPAPPGPVDGVAGAKGFGDPYYPEAGNGGYQVDHYDVVLSWDPSTDRLAATTTLTGSVTATERLGRFNLDLEPNLEVSSVLVGDRSAEFVQDEAELVITPATALEPGSPLTVAVEYAGEPGEITSRDGGLADGGWYRTPTGGAVVVGQPASATAWFPVNDHPGDPATFAVTATVPEGWNVIGNGLPVTEGLPTPPTGSAVFRWELDRPVASYLTTLYIDRFTTDETTLADGTPVINAYAPGLQRQLHPVTELTPQILEVLSRHFGPYPFDAAGGIFPQLSLGFALETASRPVYTGAVDPDLLVHELAHQWYGDDVTIAQWRDICLNECIASYAPWLWAQDTENLDLDEQWRAQMAQVVDQPAFWRSPLVDMGAGNEFTRVYDRGPLAVHALRAELGEETFAALLTGWVQQYSGRNASWEDFEDFVSELAGRDLRPFIDAWFRGTEVPSEQFRYPGALGR</sequence>
<dbReference type="InterPro" id="IPR027268">
    <property type="entry name" value="Peptidase_M4/M1_CTD_sf"/>
</dbReference>
<gene>
    <name evidence="16" type="ORF">JL106_19720</name>
</gene>
<evidence type="ECO:0000256" key="13">
    <source>
        <dbReference type="SAM" id="MobiDB-lite"/>
    </source>
</evidence>
<evidence type="ECO:0000256" key="7">
    <source>
        <dbReference type="ARBA" id="ARBA00022723"/>
    </source>
</evidence>
<dbReference type="InterPro" id="IPR001930">
    <property type="entry name" value="Peptidase_M1"/>
</dbReference>
<feature type="compositionally biased region" description="Pro residues" evidence="13">
    <location>
        <begin position="60"/>
        <end position="74"/>
    </location>
</feature>
<evidence type="ECO:0000256" key="4">
    <source>
        <dbReference type="ARBA" id="ARBA00012564"/>
    </source>
</evidence>
<evidence type="ECO:0000256" key="2">
    <source>
        <dbReference type="ARBA" id="ARBA00001947"/>
    </source>
</evidence>
<feature type="domain" description="Peptidase M1 membrane alanine aminopeptidase" evidence="15">
    <location>
        <begin position="368"/>
        <end position="507"/>
    </location>
</feature>
<dbReference type="Proteomes" id="UP000663792">
    <property type="component" value="Unassembled WGS sequence"/>
</dbReference>
<dbReference type="Gene3D" id="2.60.40.1730">
    <property type="entry name" value="tricorn interacting facor f3 domain"/>
    <property type="match status" value="1"/>
</dbReference>
<evidence type="ECO:0000256" key="1">
    <source>
        <dbReference type="ARBA" id="ARBA00000098"/>
    </source>
</evidence>
<comment type="catalytic activity">
    <reaction evidence="1">
        <text>Release of an N-terminal amino acid, Xaa-|-Yaa- from a peptide, amide or arylamide. Xaa is preferably Ala, but may be most amino acids including Pro (slow action). When a terminal hydrophobic residue is followed by a prolyl residue, the two may be released as an intact Xaa-Pro dipeptide.</text>
        <dbReference type="EC" id="3.4.11.2"/>
    </reaction>
</comment>
<keyword evidence="14" id="KW-0732">Signal</keyword>
<dbReference type="InterPro" id="IPR042097">
    <property type="entry name" value="Aminopeptidase_N-like_N_sf"/>
</dbReference>
<evidence type="ECO:0000256" key="6">
    <source>
        <dbReference type="ARBA" id="ARBA00022670"/>
    </source>
</evidence>
<dbReference type="AlphaFoldDB" id="A0A938YF22"/>
<dbReference type="CDD" id="cd09603">
    <property type="entry name" value="M1_APN_like"/>
    <property type="match status" value="1"/>
</dbReference>
<proteinExistence type="inferred from homology"/>
<dbReference type="EC" id="3.4.11.2" evidence="4"/>
<protein>
    <recommendedName>
        <fullName evidence="5">Aminopeptidase N</fullName>
        <ecNumber evidence="4">3.4.11.2</ecNumber>
    </recommendedName>
    <alternativeName>
        <fullName evidence="11">Alanine aminopeptidase</fullName>
    </alternativeName>
    <alternativeName>
        <fullName evidence="12">Lysyl aminopeptidase</fullName>
    </alternativeName>
</protein>
<evidence type="ECO:0000256" key="12">
    <source>
        <dbReference type="ARBA" id="ARBA00031533"/>
    </source>
</evidence>
<evidence type="ECO:0000313" key="16">
    <source>
        <dbReference type="EMBL" id="MBM9469517.1"/>
    </source>
</evidence>
<evidence type="ECO:0000313" key="17">
    <source>
        <dbReference type="Proteomes" id="UP000663792"/>
    </source>
</evidence>
<keyword evidence="10" id="KW-0482">Metalloprotease</keyword>
<dbReference type="EMBL" id="JAERWK010000029">
    <property type="protein sequence ID" value="MBM9469517.1"/>
    <property type="molecule type" value="Genomic_DNA"/>
</dbReference>
<dbReference type="PANTHER" id="PTHR11533">
    <property type="entry name" value="PROTEASE M1 ZINC METALLOPROTEASE"/>
    <property type="match status" value="1"/>
</dbReference>
<dbReference type="GO" id="GO:0006508">
    <property type="term" value="P:proteolysis"/>
    <property type="evidence" value="ECO:0007669"/>
    <property type="project" value="UniProtKB-KW"/>
</dbReference>
<evidence type="ECO:0000256" key="14">
    <source>
        <dbReference type="SAM" id="SignalP"/>
    </source>
</evidence>
<keyword evidence="6" id="KW-0645">Protease</keyword>
<dbReference type="GO" id="GO:0008237">
    <property type="term" value="F:metallopeptidase activity"/>
    <property type="evidence" value="ECO:0007669"/>
    <property type="project" value="UniProtKB-KW"/>
</dbReference>